<dbReference type="Proteomes" id="UP001495147">
    <property type="component" value="Unassembled WGS sequence"/>
</dbReference>
<dbReference type="PRINTS" id="PR01005">
    <property type="entry name" value="FLGHOOKAP1"/>
</dbReference>
<dbReference type="NCBIfam" id="TIGR02492">
    <property type="entry name" value="flgK_ends"/>
    <property type="match status" value="1"/>
</dbReference>
<keyword evidence="11" id="KW-0966">Cell projection</keyword>
<dbReference type="PANTHER" id="PTHR30033">
    <property type="entry name" value="FLAGELLAR HOOK-ASSOCIATED PROTEIN 1"/>
    <property type="match status" value="1"/>
</dbReference>
<feature type="domain" description="Flagellar hook-associated protein 1 D2-like" evidence="9">
    <location>
        <begin position="352"/>
        <end position="418"/>
    </location>
</feature>
<comment type="caution">
    <text evidence="11">The sequence shown here is derived from an EMBL/GenBank/DDBJ whole genome shotgun (WGS) entry which is preliminary data.</text>
</comment>
<comment type="similarity">
    <text evidence="3">Belongs to the flagella basal body rod proteins family.</text>
</comment>
<feature type="domain" description="Flagellar basal-body/hook protein C-terminal" evidence="8">
    <location>
        <begin position="619"/>
        <end position="656"/>
    </location>
</feature>
<keyword evidence="6" id="KW-0975">Bacterial flagellum</keyword>
<sequence length="660" mass="69013">MAGLLSIGARAMLANTAALHTISQNIANANTPGYSRQSAVMTTSPGQYTGAGFFGRGVDVSTVVRTHNDFLTTEAANTSAMASQDTVRMEQLQRLEKVFRPGTDGIGYSASQFLNAMVDVTSRPNDPSARQVALGRAAELSARFTSAGAQLDQMQAGVVGDLKAHVVVINQLADQIAHINELIAKTRGTGHEPNDLLDQRERLISDLSTHIAVTTLPADDGTVGVFIGGGQRLVLGNAAQQLEVGADAYDPAKATLNLREGAKLRNLDASVLTGGAVTALLAFQNEDLTDARNMLGQLAASFGTRINTQNGLGLDLSNPPGKGAAIFNVAAPRVMPADTNQRDASGIFVSGISASIVDASLLQASSYKLTADSSGTYTLTRQSDGYVRTVADGDSVDGFKLSFTPAAPLPGESFVIEPVGAAAANFRRVLDLPSGIAAASPLTGSSSVNNTGTLSVDRLYAVNDKLDITQAPIQLDFGDPDPADATKMQYTLTLADGTVLNGTWSAGQPIGNEPALGIDLGFELRTNGVPRKNDRITLETTIYTGTNNGNAKAFLDIQSETFVGRRVKPDGSIAVGSTITDAYASSMSEIGARVQGATYLSSVSTTTANDARTAAEALSGVNLDEEAARLIQYQQAYQAAAKVMQTAQTIFDELMRVAAR</sequence>
<dbReference type="Pfam" id="PF22638">
    <property type="entry name" value="FlgK_D1"/>
    <property type="match status" value="1"/>
</dbReference>
<gene>
    <name evidence="11" type="primary">flgK</name>
    <name evidence="11" type="ORF">ABDJ85_18425</name>
</gene>
<dbReference type="InterPro" id="IPR001444">
    <property type="entry name" value="Flag_bb_rod_N"/>
</dbReference>
<accession>A0ABV0G6U4</accession>
<keyword evidence="11" id="KW-0969">Cilium</keyword>
<evidence type="ECO:0000256" key="2">
    <source>
        <dbReference type="ARBA" id="ARBA00004613"/>
    </source>
</evidence>
<evidence type="ECO:0000256" key="4">
    <source>
        <dbReference type="ARBA" id="ARBA00016244"/>
    </source>
</evidence>
<dbReference type="EMBL" id="JBDPZD010000007">
    <property type="protein sequence ID" value="MEO3693454.1"/>
    <property type="molecule type" value="Genomic_DNA"/>
</dbReference>
<keyword evidence="12" id="KW-1185">Reference proteome</keyword>
<evidence type="ECO:0000313" key="12">
    <source>
        <dbReference type="Proteomes" id="UP001495147"/>
    </source>
</evidence>
<proteinExistence type="inferred from homology"/>
<protein>
    <recommendedName>
        <fullName evidence="4">Flagellar hook-associated protein 1</fullName>
    </recommendedName>
</protein>
<keyword evidence="5" id="KW-0964">Secreted</keyword>
<dbReference type="SUPFAM" id="SSF64518">
    <property type="entry name" value="Phase 1 flagellin"/>
    <property type="match status" value="1"/>
</dbReference>
<dbReference type="RefSeq" id="WP_347706269.1">
    <property type="nucleotide sequence ID" value="NZ_JBDPZD010000007.1"/>
</dbReference>
<name>A0ABV0G6U4_9BURK</name>
<dbReference type="PANTHER" id="PTHR30033:SF1">
    <property type="entry name" value="FLAGELLAR HOOK-ASSOCIATED PROTEIN 1"/>
    <property type="match status" value="1"/>
</dbReference>
<dbReference type="InterPro" id="IPR002371">
    <property type="entry name" value="FlgK"/>
</dbReference>
<dbReference type="InterPro" id="IPR053927">
    <property type="entry name" value="FlgK_helical"/>
</dbReference>
<evidence type="ECO:0000256" key="3">
    <source>
        <dbReference type="ARBA" id="ARBA00009677"/>
    </source>
</evidence>
<evidence type="ECO:0000256" key="6">
    <source>
        <dbReference type="ARBA" id="ARBA00023143"/>
    </source>
</evidence>
<evidence type="ECO:0000256" key="1">
    <source>
        <dbReference type="ARBA" id="ARBA00004365"/>
    </source>
</evidence>
<feature type="domain" description="Flagellar basal body rod protein N-terminal" evidence="7">
    <location>
        <begin position="7"/>
        <end position="34"/>
    </location>
</feature>
<feature type="domain" description="Flagellar hook-associated protein FlgK helical" evidence="10">
    <location>
        <begin position="92"/>
        <end position="322"/>
    </location>
</feature>
<comment type="subcellular location">
    <subcellularLocation>
        <location evidence="1">Bacterial flagellum</location>
    </subcellularLocation>
    <subcellularLocation>
        <location evidence="2">Secreted</location>
    </subcellularLocation>
</comment>
<evidence type="ECO:0000259" key="10">
    <source>
        <dbReference type="Pfam" id="PF22638"/>
    </source>
</evidence>
<dbReference type="Pfam" id="PF00460">
    <property type="entry name" value="Flg_bb_rod"/>
    <property type="match status" value="1"/>
</dbReference>
<evidence type="ECO:0000259" key="8">
    <source>
        <dbReference type="Pfam" id="PF06429"/>
    </source>
</evidence>
<keyword evidence="11" id="KW-0282">Flagellum</keyword>
<dbReference type="Pfam" id="PF21158">
    <property type="entry name" value="flgK_1st_1"/>
    <property type="match status" value="1"/>
</dbReference>
<evidence type="ECO:0000313" key="11">
    <source>
        <dbReference type="EMBL" id="MEO3693454.1"/>
    </source>
</evidence>
<dbReference type="Pfam" id="PF06429">
    <property type="entry name" value="Flg_bbr_C"/>
    <property type="match status" value="1"/>
</dbReference>
<evidence type="ECO:0000259" key="7">
    <source>
        <dbReference type="Pfam" id="PF00460"/>
    </source>
</evidence>
<reference evidence="11 12" key="1">
    <citation type="submission" date="2024-05" db="EMBL/GenBank/DDBJ databases">
        <title>Roseateles sp. DJS-2-20 16S ribosomal RNA gene Genome sequencing and assembly.</title>
        <authorList>
            <person name="Woo H."/>
        </authorList>
    </citation>
    <scope>NUCLEOTIDE SEQUENCE [LARGE SCALE GENOMIC DNA]</scope>
    <source>
        <strain evidence="11 12">DJS-2-20</strain>
    </source>
</reference>
<organism evidence="11 12">
    <name type="scientific">Roseateles paludis</name>
    <dbReference type="NCBI Taxonomy" id="3145238"/>
    <lineage>
        <taxon>Bacteria</taxon>
        <taxon>Pseudomonadati</taxon>
        <taxon>Pseudomonadota</taxon>
        <taxon>Betaproteobacteria</taxon>
        <taxon>Burkholderiales</taxon>
        <taxon>Sphaerotilaceae</taxon>
        <taxon>Roseateles</taxon>
    </lineage>
</organism>
<evidence type="ECO:0000259" key="9">
    <source>
        <dbReference type="Pfam" id="PF21158"/>
    </source>
</evidence>
<dbReference type="InterPro" id="IPR049119">
    <property type="entry name" value="FlgK_D2-like"/>
</dbReference>
<evidence type="ECO:0000256" key="5">
    <source>
        <dbReference type="ARBA" id="ARBA00022525"/>
    </source>
</evidence>
<dbReference type="InterPro" id="IPR010930">
    <property type="entry name" value="Flg_bb/hook_C_dom"/>
</dbReference>